<dbReference type="Gene3D" id="1.10.357.10">
    <property type="entry name" value="Tetracycline Repressor, domain 2"/>
    <property type="match status" value="1"/>
</dbReference>
<sequence length="83" mass="9458">MGRTTLYRHWPDFPSLIYEAIAQRIANARPTRTGVLRDDLVGQQMWVVIERAGADPTFAELKRTANCPLTWTPSWPSTSSRAR</sequence>
<keyword evidence="2" id="KW-1185">Reference proteome</keyword>
<proteinExistence type="predicted"/>
<reference evidence="1 2" key="1">
    <citation type="submission" date="2024-06" db="EMBL/GenBank/DDBJ databases">
        <title>The Natural Products Discovery Center: Release of the First 8490 Sequenced Strains for Exploring Actinobacteria Biosynthetic Diversity.</title>
        <authorList>
            <person name="Kalkreuter E."/>
            <person name="Kautsar S.A."/>
            <person name="Yang D."/>
            <person name="Bader C.D."/>
            <person name="Teijaro C.N."/>
            <person name="Fluegel L."/>
            <person name="Davis C.M."/>
            <person name="Simpson J.R."/>
            <person name="Lauterbach L."/>
            <person name="Steele A.D."/>
            <person name="Gui C."/>
            <person name="Meng S."/>
            <person name="Li G."/>
            <person name="Viehrig K."/>
            <person name="Ye F."/>
            <person name="Su P."/>
            <person name="Kiefer A.F."/>
            <person name="Nichols A."/>
            <person name="Cepeda A.J."/>
            <person name="Yan W."/>
            <person name="Fan B."/>
            <person name="Jiang Y."/>
            <person name="Adhikari A."/>
            <person name="Zheng C.-J."/>
            <person name="Schuster L."/>
            <person name="Cowan T.M."/>
            <person name="Smanski M.J."/>
            <person name="Chevrette M.G."/>
            <person name="De Carvalho L.P.S."/>
            <person name="Shen B."/>
        </authorList>
    </citation>
    <scope>NUCLEOTIDE SEQUENCE [LARGE SCALE GENOMIC DNA]</scope>
    <source>
        <strain evidence="1 2">NPDC000837</strain>
    </source>
</reference>
<protein>
    <recommendedName>
        <fullName evidence="3">TetR family transcriptional regulator</fullName>
    </recommendedName>
</protein>
<evidence type="ECO:0000313" key="1">
    <source>
        <dbReference type="EMBL" id="MER6617504.1"/>
    </source>
</evidence>
<accession>A0ABV1V390</accession>
<gene>
    <name evidence="1" type="ORF">ABT276_30050</name>
</gene>
<evidence type="ECO:0000313" key="2">
    <source>
        <dbReference type="Proteomes" id="UP001445472"/>
    </source>
</evidence>
<evidence type="ECO:0008006" key="3">
    <source>
        <dbReference type="Google" id="ProtNLM"/>
    </source>
</evidence>
<name>A0ABV1V390_9ACTN</name>
<comment type="caution">
    <text evidence="1">The sequence shown here is derived from an EMBL/GenBank/DDBJ whole genome shotgun (WGS) entry which is preliminary data.</text>
</comment>
<dbReference type="RefSeq" id="WP_351978613.1">
    <property type="nucleotide sequence ID" value="NZ_JBEPBX010000039.1"/>
</dbReference>
<organism evidence="1 2">
    <name type="scientific">Streptomyces xantholiticus</name>
    <dbReference type="NCBI Taxonomy" id="68285"/>
    <lineage>
        <taxon>Bacteria</taxon>
        <taxon>Bacillati</taxon>
        <taxon>Actinomycetota</taxon>
        <taxon>Actinomycetes</taxon>
        <taxon>Kitasatosporales</taxon>
        <taxon>Streptomycetaceae</taxon>
        <taxon>Streptomyces</taxon>
    </lineage>
</organism>
<dbReference type="EMBL" id="JBEPBX010000039">
    <property type="protein sequence ID" value="MER6617504.1"/>
    <property type="molecule type" value="Genomic_DNA"/>
</dbReference>
<dbReference type="Proteomes" id="UP001445472">
    <property type="component" value="Unassembled WGS sequence"/>
</dbReference>